<gene>
    <name evidence="1" type="ORF">TH5_08725</name>
</gene>
<sequence length="223" mass="25453">MNQYKSAVDRLRSLPDVFDVRDVECLLNVTTKDANQYCWRWRNAGLIEGLGERKVGVHFNLVTNPQGPLLLRKEAIHKYFRLPGLVIGGSALHHHGWTTQRPHNLELAIPGTRGQTTVPQLNGYVIERRYLRWYATIAAKADEGLDGFTCVQPEFALADAVLMQYRNRKVAMWLPDADDIDIPGDQEYDSVIGALVTLRATAEEVERFTDEYARPNWTHQMSF</sequence>
<keyword evidence="2" id="KW-1185">Reference proteome</keyword>
<evidence type="ECO:0000313" key="2">
    <source>
        <dbReference type="Proteomes" id="UP000252419"/>
    </source>
</evidence>
<evidence type="ECO:0000313" key="1">
    <source>
        <dbReference type="EMBL" id="RCK06289.1"/>
    </source>
</evidence>
<accession>A0A367UDQ6</accession>
<dbReference type="Proteomes" id="UP000252419">
    <property type="component" value="Unassembled WGS sequence"/>
</dbReference>
<dbReference type="AlphaFoldDB" id="A0A367UDQ6"/>
<reference evidence="1 2" key="1">
    <citation type="submission" date="2014-07" db="EMBL/GenBank/DDBJ databases">
        <title>Draft genome sequence of Thalassospira xianhensis P-4 (MCCC 1A02616).</title>
        <authorList>
            <person name="Lai Q."/>
            <person name="Shao Z."/>
        </authorList>
    </citation>
    <scope>NUCLEOTIDE SEQUENCE [LARGE SCALE GENOMIC DNA]</scope>
    <source>
        <strain evidence="1 2">MCCC 1A02616</strain>
    </source>
</reference>
<proteinExistence type="predicted"/>
<comment type="caution">
    <text evidence="1">The sequence shown here is derived from an EMBL/GenBank/DDBJ whole genome shotgun (WGS) entry which is preliminary data.</text>
</comment>
<name>A0A367UDQ6_9PROT</name>
<dbReference type="EMBL" id="JPWA01000008">
    <property type="protein sequence ID" value="RCK06289.1"/>
    <property type="molecule type" value="Genomic_DNA"/>
</dbReference>
<organism evidence="1 2">
    <name type="scientific">Thalassospira xianhensis MCCC 1A02616</name>
    <dbReference type="NCBI Taxonomy" id="1177929"/>
    <lineage>
        <taxon>Bacteria</taxon>
        <taxon>Pseudomonadati</taxon>
        <taxon>Pseudomonadota</taxon>
        <taxon>Alphaproteobacteria</taxon>
        <taxon>Rhodospirillales</taxon>
        <taxon>Thalassospiraceae</taxon>
        <taxon>Thalassospira</taxon>
    </lineage>
</organism>
<protein>
    <submittedName>
        <fullName evidence="1">Uncharacterized protein</fullName>
    </submittedName>
</protein>
<dbReference type="RefSeq" id="WP_114121494.1">
    <property type="nucleotide sequence ID" value="NZ_JPWA01000008.1"/>
</dbReference>